<keyword evidence="2" id="KW-1185">Reference proteome</keyword>
<dbReference type="Proteomes" id="UP001164746">
    <property type="component" value="Chromosome 10"/>
</dbReference>
<accession>A0ABY7F5U2</accession>
<gene>
    <name evidence="1" type="ORF">MAR_031333</name>
</gene>
<evidence type="ECO:0000313" key="1">
    <source>
        <dbReference type="EMBL" id="WAR16739.1"/>
    </source>
</evidence>
<organism evidence="1 2">
    <name type="scientific">Mya arenaria</name>
    <name type="common">Soft-shell clam</name>
    <dbReference type="NCBI Taxonomy" id="6604"/>
    <lineage>
        <taxon>Eukaryota</taxon>
        <taxon>Metazoa</taxon>
        <taxon>Spiralia</taxon>
        <taxon>Lophotrochozoa</taxon>
        <taxon>Mollusca</taxon>
        <taxon>Bivalvia</taxon>
        <taxon>Autobranchia</taxon>
        <taxon>Heteroconchia</taxon>
        <taxon>Euheterodonta</taxon>
        <taxon>Imparidentia</taxon>
        <taxon>Neoheterodontei</taxon>
        <taxon>Myida</taxon>
        <taxon>Myoidea</taxon>
        <taxon>Myidae</taxon>
        <taxon>Mya</taxon>
    </lineage>
</organism>
<sequence length="124" mass="13564">MFVLMGVRTDTTNLAVLGNVPETVRLANRTMVLAFRVSMGFMDLPETAQVYAPTPHVHVLELNAISSSTGFTMLNSFARHRAHMAATKVNAMMTAHVAVSPILKVINVKYVFRGNTGYIAIKTV</sequence>
<proteinExistence type="predicted"/>
<reference evidence="1" key="1">
    <citation type="submission" date="2022-11" db="EMBL/GenBank/DDBJ databases">
        <title>Centuries of genome instability and evolution in soft-shell clam transmissible cancer (bioRxiv).</title>
        <authorList>
            <person name="Hart S.F.M."/>
            <person name="Yonemitsu M.A."/>
            <person name="Giersch R.M."/>
            <person name="Beal B.F."/>
            <person name="Arriagada G."/>
            <person name="Davis B.W."/>
            <person name="Ostrander E.A."/>
            <person name="Goff S.P."/>
            <person name="Metzger M.J."/>
        </authorList>
    </citation>
    <scope>NUCLEOTIDE SEQUENCE</scope>
    <source>
        <strain evidence="1">MELC-2E11</strain>
        <tissue evidence="1">Siphon/mantle</tissue>
    </source>
</reference>
<protein>
    <submittedName>
        <fullName evidence="1">Uncharacterized protein</fullName>
    </submittedName>
</protein>
<dbReference type="EMBL" id="CP111021">
    <property type="protein sequence ID" value="WAR16739.1"/>
    <property type="molecule type" value="Genomic_DNA"/>
</dbReference>
<evidence type="ECO:0000313" key="2">
    <source>
        <dbReference type="Proteomes" id="UP001164746"/>
    </source>
</evidence>
<name>A0ABY7F5U2_MYAAR</name>